<sequence>MLRMGLGLSSMRITSDETSAQLFILKDARLPRAIFPMYLFYWGFTAIPNTSAVLRFTSSLWEEGSDEPRRIPAADLLRVCSAQWVPSPASDADWKQLACPVEGTRLWDARPSSSSFPTRNDWQKEPWKIPTEQREQPHRQLEQLPTTPPSPVLSRTPSPSPLAGDPSAPDLIGSPVPVPDSPIIQPQVEARSSHPDGKAIQETAKEILASLRAKHRKQKASRKDKGKRKLDMQSDEPMVTGPLYQNLRKDGPATSVTGKASTHPAQFIVHTLMCASFDQRIRAKQLKVNRSPMMERHATLPIGLIPVTGTVLRRGRISRILCVASPDGGPQLTQGHRVLLIHYKYLIAWIYPIHEALMNKSNLPTFVQKFQHQKLVDWIDELILMPDLENPVLIGIVTPALSLPSWKNHQFDETRSKLIHYFAQAEHYNHLVPEMAAYMVDTYQAAHKCALYSTRRPGWLADPLNFGDEYIYLTAFNKQFEHDCDKRHVGKLGQQHTIHPKLPIAIILDEDKYLVTLLVICRLHVKLIKSIHYFHTKIIEHLKTGKKEPAHNEDDLLNWLSSVIIKPKPGNFPLIGPMKINGKLAPWEDVTNKAFNSLKPIHLQLIKFFSEGDTRDNLEETSAFVVTTWYQEFHPIDFARLLE</sequence>
<evidence type="ECO:0000313" key="2">
    <source>
        <dbReference type="EMBL" id="POW01026.1"/>
    </source>
</evidence>
<evidence type="ECO:0000313" key="3">
    <source>
        <dbReference type="Proteomes" id="UP000238274"/>
    </source>
</evidence>
<proteinExistence type="predicted"/>
<evidence type="ECO:0000256" key="1">
    <source>
        <dbReference type="SAM" id="MobiDB-lite"/>
    </source>
</evidence>
<feature type="compositionally biased region" description="Basic residues" evidence="1">
    <location>
        <begin position="212"/>
        <end position="228"/>
    </location>
</feature>
<dbReference type="Proteomes" id="UP000238274">
    <property type="component" value="Unassembled WGS sequence"/>
</dbReference>
<reference evidence="2 3" key="1">
    <citation type="submission" date="2017-12" db="EMBL/GenBank/DDBJ databases">
        <title>Gene loss provides genomic basis for host adaptation in cereal stripe rust fungi.</title>
        <authorList>
            <person name="Xia C."/>
        </authorList>
    </citation>
    <scope>NUCLEOTIDE SEQUENCE [LARGE SCALE GENOMIC DNA]</scope>
    <source>
        <strain evidence="2 3">93TX-2</strain>
    </source>
</reference>
<dbReference type="OrthoDB" id="2512413at2759"/>
<protein>
    <submittedName>
        <fullName evidence="2">Uncharacterized protein</fullName>
    </submittedName>
</protein>
<feature type="compositionally biased region" description="Basic and acidic residues" evidence="1">
    <location>
        <begin position="132"/>
        <end position="141"/>
    </location>
</feature>
<reference evidence="3" key="3">
    <citation type="journal article" date="2018" name="Mol. Plant Microbe Interact.">
        <title>Genome sequence resources for the wheat stripe rust pathogen (Puccinia striiformis f. sp. tritici) and the barley stripe rust pathogen (Puccinia striiformis f. sp. hordei).</title>
        <authorList>
            <person name="Xia C."/>
            <person name="Wang M."/>
            <person name="Yin C."/>
            <person name="Cornejo O.E."/>
            <person name="Hulbert S.H."/>
            <person name="Chen X."/>
        </authorList>
    </citation>
    <scope>NUCLEOTIDE SEQUENCE [LARGE SCALE GENOMIC DNA]</scope>
    <source>
        <strain evidence="3">93TX-2</strain>
    </source>
</reference>
<organism evidence="2 3">
    <name type="scientific">Puccinia striiformis</name>
    <dbReference type="NCBI Taxonomy" id="27350"/>
    <lineage>
        <taxon>Eukaryota</taxon>
        <taxon>Fungi</taxon>
        <taxon>Dikarya</taxon>
        <taxon>Basidiomycota</taxon>
        <taxon>Pucciniomycotina</taxon>
        <taxon>Pucciniomycetes</taxon>
        <taxon>Pucciniales</taxon>
        <taxon>Pucciniaceae</taxon>
        <taxon>Puccinia</taxon>
    </lineage>
</organism>
<comment type="caution">
    <text evidence="2">The sequence shown here is derived from an EMBL/GenBank/DDBJ whole genome shotgun (WGS) entry which is preliminary data.</text>
</comment>
<feature type="non-terminal residue" evidence="2">
    <location>
        <position position="643"/>
    </location>
</feature>
<keyword evidence="3" id="KW-1185">Reference proteome</keyword>
<gene>
    <name evidence="2" type="ORF">PSHT_12738</name>
</gene>
<reference evidence="3" key="2">
    <citation type="journal article" date="2018" name="BMC Genomics">
        <title>Genomic insights into host adaptation between the wheat stripe rust pathogen (Puccinia striiformis f. sp. tritici) and the barley stripe rust pathogen (Puccinia striiformis f. sp. hordei).</title>
        <authorList>
            <person name="Xia C."/>
            <person name="Wang M."/>
            <person name="Yin C."/>
            <person name="Cornejo O.E."/>
            <person name="Hulbert S.H."/>
            <person name="Chen X."/>
        </authorList>
    </citation>
    <scope>NUCLEOTIDE SEQUENCE [LARGE SCALE GENOMIC DNA]</scope>
    <source>
        <strain evidence="3">93TX-2</strain>
    </source>
</reference>
<name>A0A2S4UUR7_9BASI</name>
<dbReference type="VEuPathDB" id="FungiDB:PSTT_05410"/>
<dbReference type="EMBL" id="PKSM01000239">
    <property type="protein sequence ID" value="POW01026.1"/>
    <property type="molecule type" value="Genomic_DNA"/>
</dbReference>
<dbReference type="VEuPathDB" id="FungiDB:PSHT_12738"/>
<accession>A0A2S4UUR7</accession>
<dbReference type="VEuPathDB" id="FungiDB:PSTT_05409"/>
<feature type="region of interest" description="Disordered" evidence="1">
    <location>
        <begin position="132"/>
        <end position="183"/>
    </location>
</feature>
<feature type="region of interest" description="Disordered" evidence="1">
    <location>
        <begin position="212"/>
        <end position="246"/>
    </location>
</feature>
<dbReference type="AlphaFoldDB" id="A0A2S4UUR7"/>